<dbReference type="Proteomes" id="UP001408356">
    <property type="component" value="Unassembled WGS sequence"/>
</dbReference>
<keyword evidence="3" id="KW-1185">Reference proteome</keyword>
<name>A0ABR2V7K2_9PEZI</name>
<feature type="region of interest" description="Disordered" evidence="1">
    <location>
        <begin position="1"/>
        <end position="39"/>
    </location>
</feature>
<organism evidence="2 3">
    <name type="scientific">Seiridium unicorne</name>
    <dbReference type="NCBI Taxonomy" id="138068"/>
    <lineage>
        <taxon>Eukaryota</taxon>
        <taxon>Fungi</taxon>
        <taxon>Dikarya</taxon>
        <taxon>Ascomycota</taxon>
        <taxon>Pezizomycotina</taxon>
        <taxon>Sordariomycetes</taxon>
        <taxon>Xylariomycetidae</taxon>
        <taxon>Amphisphaeriales</taxon>
        <taxon>Sporocadaceae</taxon>
        <taxon>Seiridium</taxon>
    </lineage>
</organism>
<accession>A0ABR2V7K2</accession>
<dbReference type="PANTHER" id="PTHR38116:SF9">
    <property type="entry name" value="BZIP DOMAIN-CONTAINING PROTEIN"/>
    <property type="match status" value="1"/>
</dbReference>
<comment type="caution">
    <text evidence="2">The sequence shown here is derived from an EMBL/GenBank/DDBJ whole genome shotgun (WGS) entry which is preliminary data.</text>
</comment>
<dbReference type="EMBL" id="JARVKF010000112">
    <property type="protein sequence ID" value="KAK9422608.1"/>
    <property type="molecule type" value="Genomic_DNA"/>
</dbReference>
<dbReference type="InterPro" id="IPR021833">
    <property type="entry name" value="DUF3425"/>
</dbReference>
<evidence type="ECO:0000313" key="3">
    <source>
        <dbReference type="Proteomes" id="UP001408356"/>
    </source>
</evidence>
<feature type="compositionally biased region" description="Basic residues" evidence="1">
    <location>
        <begin position="16"/>
        <end position="26"/>
    </location>
</feature>
<feature type="compositionally biased region" description="Basic residues" evidence="1">
    <location>
        <begin position="53"/>
        <end position="66"/>
    </location>
</feature>
<proteinExistence type="predicted"/>
<dbReference type="Pfam" id="PF11905">
    <property type="entry name" value="DUF3425"/>
    <property type="match status" value="1"/>
</dbReference>
<reference evidence="2 3" key="1">
    <citation type="journal article" date="2024" name="J. Plant Pathol.">
        <title>Sequence and assembly of the genome of Seiridium unicorne, isolate CBS 538.82, causal agent of cypress canker disease.</title>
        <authorList>
            <person name="Scali E."/>
            <person name="Rocca G.D."/>
            <person name="Danti R."/>
            <person name="Garbelotto M."/>
            <person name="Barberini S."/>
            <person name="Baroncelli R."/>
            <person name="Emiliani G."/>
        </authorList>
    </citation>
    <scope>NUCLEOTIDE SEQUENCE [LARGE SCALE GENOMIC DNA]</scope>
    <source>
        <strain evidence="2 3">BM-138-508</strain>
    </source>
</reference>
<evidence type="ECO:0008006" key="4">
    <source>
        <dbReference type="Google" id="ProtNLM"/>
    </source>
</evidence>
<evidence type="ECO:0000256" key="1">
    <source>
        <dbReference type="SAM" id="MobiDB-lite"/>
    </source>
</evidence>
<sequence>MSHVRDQSTLPPSLQKRPRTRQRIHKPAPTLDVPDINDNAQERKRVLNVLAQRRYRQRNRQRKISCSRKDDEAHNNNTCAEPSTSIPPSDEIPLAVEARAIEELENHVMTDNITLLPDCPAMLDIDISSIWSAGIPSPTIPDLLLTTSNVPASAASATYSALSWSTPNITTEQSFNIDPSILAGLPTDNISSPVSAEGTIPSALSMDSYLLPVHGLKLLQAFMRLAESLNCQDSFWDLTAQSPFNDTSVPLNPVVLTSSYAPTVAQKTIPHHPIIDFLPWPSVRDRLITIFNLPDELRPPCAVGPLALIQLTHDMEDSAEGIRIWGPSCCSDVSK</sequence>
<evidence type="ECO:0000313" key="2">
    <source>
        <dbReference type="EMBL" id="KAK9422608.1"/>
    </source>
</evidence>
<feature type="compositionally biased region" description="Polar residues" evidence="1">
    <location>
        <begin position="75"/>
        <end position="87"/>
    </location>
</feature>
<gene>
    <name evidence="2" type="ORF">SUNI508_00471</name>
</gene>
<protein>
    <recommendedName>
        <fullName evidence="4">BZIP domain-containing protein</fullName>
    </recommendedName>
</protein>
<feature type="region of interest" description="Disordered" evidence="1">
    <location>
        <begin position="52"/>
        <end position="90"/>
    </location>
</feature>
<dbReference type="PANTHER" id="PTHR38116">
    <property type="entry name" value="CHROMOSOME 7, WHOLE GENOME SHOTGUN SEQUENCE"/>
    <property type="match status" value="1"/>
</dbReference>